<dbReference type="Gene3D" id="3.40.50.1820">
    <property type="entry name" value="alpha/beta hydrolase"/>
    <property type="match status" value="1"/>
</dbReference>
<dbReference type="OrthoDB" id="5354320at2759"/>
<dbReference type="Pfam" id="PF07859">
    <property type="entry name" value="Abhydrolase_3"/>
    <property type="match status" value="1"/>
</dbReference>
<dbReference type="PANTHER" id="PTHR48081">
    <property type="entry name" value="AB HYDROLASE SUPERFAMILY PROTEIN C4A8.06C"/>
    <property type="match status" value="1"/>
</dbReference>
<comment type="caution">
    <text evidence="3">The sequence shown here is derived from an EMBL/GenBank/DDBJ whole genome shotgun (WGS) entry which is preliminary data.</text>
</comment>
<reference evidence="3" key="1">
    <citation type="submission" date="2021-03" db="EMBL/GenBank/DDBJ databases">
        <authorList>
            <person name="Tagirdzhanova G."/>
        </authorList>
    </citation>
    <scope>NUCLEOTIDE SEQUENCE</scope>
</reference>
<keyword evidence="4" id="KW-1185">Reference proteome</keyword>
<dbReference type="InterPro" id="IPR013094">
    <property type="entry name" value="AB_hydrolase_3"/>
</dbReference>
<name>A0A8H3F6L4_9LECA</name>
<feature type="domain" description="Alpha/beta hydrolase fold-3" evidence="2">
    <location>
        <begin position="140"/>
        <end position="373"/>
    </location>
</feature>
<evidence type="ECO:0000313" key="3">
    <source>
        <dbReference type="EMBL" id="CAF9917954.1"/>
    </source>
</evidence>
<accession>A0A8H3F6L4</accession>
<dbReference type="SUPFAM" id="SSF53474">
    <property type="entry name" value="alpha/beta-Hydrolases"/>
    <property type="match status" value="1"/>
</dbReference>
<evidence type="ECO:0000313" key="4">
    <source>
        <dbReference type="Proteomes" id="UP000664534"/>
    </source>
</evidence>
<dbReference type="PANTHER" id="PTHR48081:SF25">
    <property type="entry name" value="PUTATIVE (AFU_ORTHOLOGUE AFUA_3G11560)-RELATED"/>
    <property type="match status" value="1"/>
</dbReference>
<dbReference type="InterPro" id="IPR029058">
    <property type="entry name" value="AB_hydrolase_fold"/>
</dbReference>
<organism evidence="3 4">
    <name type="scientific">Imshaugia aleurites</name>
    <dbReference type="NCBI Taxonomy" id="172621"/>
    <lineage>
        <taxon>Eukaryota</taxon>
        <taxon>Fungi</taxon>
        <taxon>Dikarya</taxon>
        <taxon>Ascomycota</taxon>
        <taxon>Pezizomycotina</taxon>
        <taxon>Lecanoromycetes</taxon>
        <taxon>OSLEUM clade</taxon>
        <taxon>Lecanoromycetidae</taxon>
        <taxon>Lecanorales</taxon>
        <taxon>Lecanorineae</taxon>
        <taxon>Parmeliaceae</taxon>
        <taxon>Imshaugia</taxon>
    </lineage>
</organism>
<protein>
    <recommendedName>
        <fullName evidence="2">Alpha/beta hydrolase fold-3 domain-containing protein</fullName>
    </recommendedName>
</protein>
<gene>
    <name evidence="3" type="ORF">IMSHALPRED_003791</name>
</gene>
<dbReference type="GO" id="GO:0016787">
    <property type="term" value="F:hydrolase activity"/>
    <property type="evidence" value="ECO:0007669"/>
    <property type="project" value="UniProtKB-KW"/>
</dbReference>
<evidence type="ECO:0000259" key="2">
    <source>
        <dbReference type="Pfam" id="PF07859"/>
    </source>
</evidence>
<keyword evidence="1" id="KW-0378">Hydrolase</keyword>
<dbReference type="InterPro" id="IPR050300">
    <property type="entry name" value="GDXG_lipolytic_enzyme"/>
</dbReference>
<dbReference type="Proteomes" id="UP000664534">
    <property type="component" value="Unassembled WGS sequence"/>
</dbReference>
<evidence type="ECO:0000256" key="1">
    <source>
        <dbReference type="ARBA" id="ARBA00022801"/>
    </source>
</evidence>
<dbReference type="AlphaFoldDB" id="A0A8H3F6L4"/>
<sequence length="456" mass="48978">MEAAKVRKIVAKLRRHLNDGRFVLPISTQQSASRKAVASSEPCWVSSVELPLPEKQNVHQCLFGVIEGLGEGHEKVDPVDAAVVGAEWVGHCQAPEALTVASSGAGTYERLMKDTSSEVTLLYVHENPRLINDLLTFVIFSRGSPAASRSAIAKMAKLTGGRCLAVQYRVAPQTPFPGAVLDLLVAYLSLLYPLPGALHAPVSPSSIVFTGESSGANLCLSLLQVLLELSRQQKTSTPTLNWNGQQVALPVPAGLAAICAWADLAQSLPSWTNNSDYDLMESGQPRASQPGFPTCAAWPTDPPRGDIYCDLSCLCHPLVSPCVAKDWTGAPPLLFLCGEERVADSNKIIAQRAFSQGCSVAWEQFESMPHIFLLALESLPHSHLAFERWAGFCKDCVGGGMRGSRGMVFEVESLEGRAVDVGGLTEIGVEEALGYMRGQQSRRRIVTGCARGKASL</sequence>
<proteinExistence type="predicted"/>
<dbReference type="EMBL" id="CAJPDT010000019">
    <property type="protein sequence ID" value="CAF9917954.1"/>
    <property type="molecule type" value="Genomic_DNA"/>
</dbReference>